<organism evidence="2 3">
    <name type="scientific">Riccia fluitans</name>
    <dbReference type="NCBI Taxonomy" id="41844"/>
    <lineage>
        <taxon>Eukaryota</taxon>
        <taxon>Viridiplantae</taxon>
        <taxon>Streptophyta</taxon>
        <taxon>Embryophyta</taxon>
        <taxon>Marchantiophyta</taxon>
        <taxon>Marchantiopsida</taxon>
        <taxon>Marchantiidae</taxon>
        <taxon>Marchantiales</taxon>
        <taxon>Ricciaceae</taxon>
        <taxon>Riccia</taxon>
    </lineage>
</organism>
<feature type="coiled-coil region" evidence="1">
    <location>
        <begin position="29"/>
        <end position="122"/>
    </location>
</feature>
<dbReference type="AlphaFoldDB" id="A0ABD1XGK3"/>
<evidence type="ECO:0000313" key="2">
    <source>
        <dbReference type="EMBL" id="KAL2608093.1"/>
    </source>
</evidence>
<evidence type="ECO:0000313" key="3">
    <source>
        <dbReference type="Proteomes" id="UP001605036"/>
    </source>
</evidence>
<reference evidence="2 3" key="1">
    <citation type="submission" date="2024-09" db="EMBL/GenBank/DDBJ databases">
        <title>Chromosome-scale assembly of Riccia fluitans.</title>
        <authorList>
            <person name="Paukszto L."/>
            <person name="Sawicki J."/>
            <person name="Karawczyk K."/>
            <person name="Piernik-Szablinska J."/>
            <person name="Szczecinska M."/>
            <person name="Mazdziarz M."/>
        </authorList>
    </citation>
    <scope>NUCLEOTIDE SEQUENCE [LARGE SCALE GENOMIC DNA]</scope>
    <source>
        <strain evidence="2">Rf_01</strain>
        <tissue evidence="2">Aerial parts of the thallus</tissue>
    </source>
</reference>
<accession>A0ABD1XGK3</accession>
<comment type="caution">
    <text evidence="2">The sequence shown here is derived from an EMBL/GenBank/DDBJ whole genome shotgun (WGS) entry which is preliminary data.</text>
</comment>
<sequence>MEETLKELTCKLSILKDKDEKVCTLREEISKWMQENSALELDKEALRKEKQRTQVENTNLLKQKEEMEESLIELKCKLNISKERVSKSEELLRNSLLLLYELRLKEQERVALRGKVNAEEKKLEECKRSREMAFEMVKKQKCIQDSYKRLTAYLKEEGEKHFKRHSRLLKQVEEERDKMEEGHFNQEHEGIWLIGETRETQTVEDMKDQLTKLQTETKGILASSVDNNSHSTTGIMKSFGEKSSASSAGYWV</sequence>
<keyword evidence="1" id="KW-0175">Coiled coil</keyword>
<keyword evidence="3" id="KW-1185">Reference proteome</keyword>
<protein>
    <submittedName>
        <fullName evidence="2">Uncharacterized protein</fullName>
    </submittedName>
</protein>
<proteinExistence type="predicted"/>
<name>A0ABD1XGK3_9MARC</name>
<dbReference type="Proteomes" id="UP001605036">
    <property type="component" value="Unassembled WGS sequence"/>
</dbReference>
<dbReference type="EMBL" id="JBHFFA010000008">
    <property type="protein sequence ID" value="KAL2608093.1"/>
    <property type="molecule type" value="Genomic_DNA"/>
</dbReference>
<evidence type="ECO:0000256" key="1">
    <source>
        <dbReference type="SAM" id="Coils"/>
    </source>
</evidence>
<gene>
    <name evidence="2" type="ORF">R1flu_026666</name>
</gene>
<feature type="coiled-coil region" evidence="1">
    <location>
        <begin position="155"/>
        <end position="189"/>
    </location>
</feature>